<keyword evidence="3 11" id="KW-0032">Aminotransferase</keyword>
<dbReference type="Gene3D" id="3.90.1150.10">
    <property type="entry name" value="Aspartate Aminotransferase, domain 1"/>
    <property type="match status" value="1"/>
</dbReference>
<evidence type="ECO:0000256" key="8">
    <source>
        <dbReference type="ARBA" id="ARBA00074603"/>
    </source>
</evidence>
<dbReference type="PIRSF" id="PIRSF000521">
    <property type="entry name" value="Transaminase_4ab_Lys_Orn"/>
    <property type="match status" value="1"/>
</dbReference>
<keyword evidence="5" id="KW-0670">Pyruvate</keyword>
<evidence type="ECO:0000256" key="2">
    <source>
        <dbReference type="ARBA" id="ARBA00008954"/>
    </source>
</evidence>
<dbReference type="GO" id="GO:0031299">
    <property type="term" value="F:taurine-pyruvate aminotransferase activity"/>
    <property type="evidence" value="ECO:0007669"/>
    <property type="project" value="UniProtKB-EC"/>
</dbReference>
<dbReference type="Pfam" id="PF00202">
    <property type="entry name" value="Aminotran_3"/>
    <property type="match status" value="1"/>
</dbReference>
<gene>
    <name evidence="11" type="ORF">ENS29_08620</name>
</gene>
<organism evidence="11">
    <name type="scientific">Desulfatirhabdium butyrativorans</name>
    <dbReference type="NCBI Taxonomy" id="340467"/>
    <lineage>
        <taxon>Bacteria</taxon>
        <taxon>Pseudomonadati</taxon>
        <taxon>Thermodesulfobacteriota</taxon>
        <taxon>Desulfobacteria</taxon>
        <taxon>Desulfobacterales</taxon>
        <taxon>Desulfatirhabdiaceae</taxon>
        <taxon>Desulfatirhabdium</taxon>
    </lineage>
</organism>
<accession>A0A7C4MQV3</accession>
<evidence type="ECO:0000256" key="9">
    <source>
        <dbReference type="ARBA" id="ARBA00078212"/>
    </source>
</evidence>
<dbReference type="GO" id="GO:0030170">
    <property type="term" value="F:pyridoxal phosphate binding"/>
    <property type="evidence" value="ECO:0007669"/>
    <property type="project" value="InterPro"/>
</dbReference>
<dbReference type="Gene3D" id="3.40.640.10">
    <property type="entry name" value="Type I PLP-dependent aspartate aminotransferase-like (Major domain)"/>
    <property type="match status" value="1"/>
</dbReference>
<comment type="catalytic activity">
    <reaction evidence="6">
        <text>taurine + pyruvate = sulfoacetaldehyde + L-alanine</text>
        <dbReference type="Rhea" id="RHEA:10420"/>
        <dbReference type="ChEBI" id="CHEBI:15361"/>
        <dbReference type="ChEBI" id="CHEBI:57972"/>
        <dbReference type="ChEBI" id="CHEBI:58246"/>
        <dbReference type="ChEBI" id="CHEBI:507393"/>
        <dbReference type="EC" id="2.6.1.77"/>
    </reaction>
    <physiologicalReaction direction="left-to-right" evidence="6">
        <dbReference type="Rhea" id="RHEA:10421"/>
    </physiologicalReaction>
</comment>
<evidence type="ECO:0000256" key="3">
    <source>
        <dbReference type="ARBA" id="ARBA00022576"/>
    </source>
</evidence>
<evidence type="ECO:0000256" key="5">
    <source>
        <dbReference type="ARBA" id="ARBA00023317"/>
    </source>
</evidence>
<dbReference type="EMBL" id="DSUH01000202">
    <property type="protein sequence ID" value="HGU32906.1"/>
    <property type="molecule type" value="Genomic_DNA"/>
</dbReference>
<protein>
    <recommendedName>
        <fullName evidence="8">Taurine--pyruvate aminotransferase</fullName>
        <ecNumber evidence="7">2.6.1.77</ecNumber>
    </recommendedName>
    <alternativeName>
        <fullName evidence="9">Taurine:pyruvate aminotransferase</fullName>
    </alternativeName>
</protein>
<evidence type="ECO:0000313" key="11">
    <source>
        <dbReference type="EMBL" id="HGU32906.1"/>
    </source>
</evidence>
<evidence type="ECO:0000256" key="7">
    <source>
        <dbReference type="ARBA" id="ARBA00067057"/>
    </source>
</evidence>
<evidence type="ECO:0000256" key="4">
    <source>
        <dbReference type="ARBA" id="ARBA00022898"/>
    </source>
</evidence>
<dbReference type="PROSITE" id="PS00600">
    <property type="entry name" value="AA_TRANSFER_CLASS_3"/>
    <property type="match status" value="1"/>
</dbReference>
<keyword evidence="4 10" id="KW-0663">Pyridoxal phosphate</keyword>
<evidence type="ECO:0000256" key="6">
    <source>
        <dbReference type="ARBA" id="ARBA00052998"/>
    </source>
</evidence>
<reference evidence="11" key="1">
    <citation type="journal article" date="2020" name="mSystems">
        <title>Genome- and Community-Level Interaction Insights into Carbon Utilization and Element Cycling Functions of Hydrothermarchaeota in Hydrothermal Sediment.</title>
        <authorList>
            <person name="Zhou Z."/>
            <person name="Liu Y."/>
            <person name="Xu W."/>
            <person name="Pan J."/>
            <person name="Luo Z.H."/>
            <person name="Li M."/>
        </authorList>
    </citation>
    <scope>NUCLEOTIDE SEQUENCE [LARGE SCALE GENOMIC DNA]</scope>
    <source>
        <strain evidence="11">SpSt-477</strain>
    </source>
</reference>
<dbReference type="PANTHER" id="PTHR43094:SF1">
    <property type="entry name" value="AMINOTRANSFERASE CLASS-III"/>
    <property type="match status" value="1"/>
</dbReference>
<dbReference type="CDD" id="cd00610">
    <property type="entry name" value="OAT_like"/>
    <property type="match status" value="1"/>
</dbReference>
<sequence length="441" mass="48495">MYPSHVFQRRLDKKLPLAVRAEGVWVTDESGNRYLDASGGPICVNIGHGRKRVARAMAEQAETLAYVHGTMFTSEPVERLAERLSFHAGRELDRFYFLSSGSEAVEAAVKLARQIQTARGNPQRYRILSRWNSYHGATLGALSVTGKPSMRAPFLPMLSPAVRHIPPPYCYRCSYGLSPSVCGMRCAWALEEALLLEGKDSIAAFIAETIGGATIGAIVPPADYYPVIESICRKYGILLILDEVMSGMGRTGKWFGFHHYDVHPDIITLGKGLNGGYAPLSAVGCKTRDLEVLLDHAGNFVHGHTFSHHAVAAAASLAVVQIMEEEELVKRADRMGEVFGSKLQRLLDHPHVGDIRGIGMMRAVEFVQDKKTKAPFPREAKVTERLFENLMQEGMISYKCIGFAGGRGDAIMLSPPYVVTESELDWIVDTLEKAVHASIPA</sequence>
<dbReference type="SUPFAM" id="SSF53383">
    <property type="entry name" value="PLP-dependent transferases"/>
    <property type="match status" value="1"/>
</dbReference>
<dbReference type="InterPro" id="IPR005814">
    <property type="entry name" value="Aminotrans_3"/>
</dbReference>
<dbReference type="AlphaFoldDB" id="A0A7C4MQV3"/>
<dbReference type="PANTHER" id="PTHR43094">
    <property type="entry name" value="AMINOTRANSFERASE"/>
    <property type="match status" value="1"/>
</dbReference>
<evidence type="ECO:0000256" key="1">
    <source>
        <dbReference type="ARBA" id="ARBA00001933"/>
    </source>
</evidence>
<name>A0A7C4MQV3_9BACT</name>
<dbReference type="FunFam" id="3.40.640.10:FF:000004">
    <property type="entry name" value="Acetylornithine aminotransferase"/>
    <property type="match status" value="1"/>
</dbReference>
<proteinExistence type="inferred from homology"/>
<dbReference type="InterPro" id="IPR015424">
    <property type="entry name" value="PyrdxlP-dep_Trfase"/>
</dbReference>
<dbReference type="InterPro" id="IPR015422">
    <property type="entry name" value="PyrdxlP-dep_Trfase_small"/>
</dbReference>
<comment type="cofactor">
    <cofactor evidence="1">
        <name>pyridoxal 5'-phosphate</name>
        <dbReference type="ChEBI" id="CHEBI:597326"/>
    </cofactor>
</comment>
<evidence type="ECO:0000256" key="10">
    <source>
        <dbReference type="RuleBase" id="RU003560"/>
    </source>
</evidence>
<keyword evidence="11" id="KW-0808">Transferase</keyword>
<dbReference type="EC" id="2.6.1.77" evidence="7"/>
<dbReference type="InterPro" id="IPR049704">
    <property type="entry name" value="Aminotrans_3_PPA_site"/>
</dbReference>
<dbReference type="InterPro" id="IPR015421">
    <property type="entry name" value="PyrdxlP-dep_Trfase_major"/>
</dbReference>
<comment type="caution">
    <text evidence="11">The sequence shown here is derived from an EMBL/GenBank/DDBJ whole genome shotgun (WGS) entry which is preliminary data.</text>
</comment>
<comment type="similarity">
    <text evidence="2 10">Belongs to the class-III pyridoxal-phosphate-dependent aminotransferase family.</text>
</comment>